<evidence type="ECO:0000256" key="3">
    <source>
        <dbReference type="ARBA" id="ARBA00022448"/>
    </source>
</evidence>
<dbReference type="AlphaFoldDB" id="A0A9P4WW33"/>
<keyword evidence="4 10" id="KW-0812">Transmembrane</keyword>
<feature type="domain" description="DUF8035" evidence="12">
    <location>
        <begin position="271"/>
        <end position="324"/>
    </location>
</feature>
<keyword evidence="10" id="KW-0333">Golgi apparatus</keyword>
<keyword evidence="8 10" id="KW-0443">Lipid metabolism</keyword>
<feature type="region of interest" description="Disordered" evidence="11">
    <location>
        <begin position="1"/>
        <end position="86"/>
    </location>
</feature>
<comment type="subcellular location">
    <subcellularLocation>
        <location evidence="1 10">Endoplasmic reticulum membrane</location>
        <topology evidence="1 10">Multi-pass membrane protein</topology>
    </subcellularLocation>
    <subcellularLocation>
        <location evidence="10">Golgi apparatus membrane</location>
        <topology evidence="10">Multi-pass membrane protein</topology>
    </subcellularLocation>
</comment>
<dbReference type="GO" id="GO:0006665">
    <property type="term" value="P:sphingolipid metabolic process"/>
    <property type="evidence" value="ECO:0007669"/>
    <property type="project" value="UniProtKB-UniRule"/>
</dbReference>
<evidence type="ECO:0000256" key="7">
    <source>
        <dbReference type="ARBA" id="ARBA00023055"/>
    </source>
</evidence>
<keyword evidence="9 10" id="KW-0472">Membrane</keyword>
<protein>
    <recommendedName>
        <fullName evidence="10">Protein ARV</fullName>
    </recommendedName>
</protein>
<feature type="compositionally biased region" description="Pro residues" evidence="11">
    <location>
        <begin position="340"/>
        <end position="354"/>
    </location>
</feature>
<evidence type="ECO:0000256" key="6">
    <source>
        <dbReference type="ARBA" id="ARBA00022989"/>
    </source>
</evidence>
<keyword evidence="10" id="KW-0746">Sphingolipid metabolism</keyword>
<feature type="compositionally biased region" description="Basic and acidic residues" evidence="11">
    <location>
        <begin position="15"/>
        <end position="32"/>
    </location>
</feature>
<evidence type="ECO:0000313" key="14">
    <source>
        <dbReference type="Proteomes" id="UP000758155"/>
    </source>
</evidence>
<evidence type="ECO:0000256" key="5">
    <source>
        <dbReference type="ARBA" id="ARBA00022824"/>
    </source>
</evidence>
<keyword evidence="7 10" id="KW-0445">Lipid transport</keyword>
<reference evidence="13" key="1">
    <citation type="submission" date="2019-04" db="EMBL/GenBank/DDBJ databases">
        <title>Sequencing of skin fungus with MAO and IRED activity.</title>
        <authorList>
            <person name="Marsaioli A.J."/>
            <person name="Bonatto J.M.C."/>
            <person name="Reis Junior O."/>
        </authorList>
    </citation>
    <scope>NUCLEOTIDE SEQUENCE</scope>
    <source>
        <strain evidence="13">28M1</strain>
    </source>
</reference>
<feature type="compositionally biased region" description="Basic and acidic residues" evidence="11">
    <location>
        <begin position="40"/>
        <end position="72"/>
    </location>
</feature>
<dbReference type="InterPro" id="IPR007290">
    <property type="entry name" value="Arv1"/>
</dbReference>
<dbReference type="Pfam" id="PF04161">
    <property type="entry name" value="Arv1"/>
    <property type="match status" value="1"/>
</dbReference>
<dbReference type="InterPro" id="IPR058348">
    <property type="entry name" value="DUF8035"/>
</dbReference>
<comment type="function">
    <text evidence="10">Regulates also the sphingolipid metabolism.</text>
</comment>
<evidence type="ECO:0000256" key="9">
    <source>
        <dbReference type="ARBA" id="ARBA00023136"/>
    </source>
</evidence>
<comment type="similarity">
    <text evidence="2 10">Belongs to the ARV1 family.</text>
</comment>
<feature type="region of interest" description="Disordered" evidence="11">
    <location>
        <begin position="334"/>
        <end position="354"/>
    </location>
</feature>
<dbReference type="GO" id="GO:0016125">
    <property type="term" value="P:sterol metabolic process"/>
    <property type="evidence" value="ECO:0007669"/>
    <property type="project" value="UniProtKB-UniRule"/>
</dbReference>
<feature type="region of interest" description="Disordered" evidence="11">
    <location>
        <begin position="190"/>
        <end position="220"/>
    </location>
</feature>
<comment type="caution">
    <text evidence="10">Lacks conserved residue(s) required for the propagation of feature annotation.</text>
</comment>
<evidence type="ECO:0000256" key="4">
    <source>
        <dbReference type="ARBA" id="ARBA00022692"/>
    </source>
</evidence>
<evidence type="ECO:0000256" key="11">
    <source>
        <dbReference type="SAM" id="MobiDB-lite"/>
    </source>
</evidence>
<organism evidence="13 14">
    <name type="scientific">Didymella heteroderae</name>
    <dbReference type="NCBI Taxonomy" id="1769908"/>
    <lineage>
        <taxon>Eukaryota</taxon>
        <taxon>Fungi</taxon>
        <taxon>Dikarya</taxon>
        <taxon>Ascomycota</taxon>
        <taxon>Pezizomycotina</taxon>
        <taxon>Dothideomycetes</taxon>
        <taxon>Pleosporomycetidae</taxon>
        <taxon>Pleosporales</taxon>
        <taxon>Pleosporineae</taxon>
        <taxon>Didymellaceae</taxon>
        <taxon>Didymella</taxon>
    </lineage>
</organism>
<dbReference type="Pfam" id="PF26118">
    <property type="entry name" value="DUF8035"/>
    <property type="match status" value="1"/>
</dbReference>
<feature type="compositionally biased region" description="Polar residues" evidence="11">
    <location>
        <begin position="1"/>
        <end position="10"/>
    </location>
</feature>
<dbReference type="Proteomes" id="UP000758155">
    <property type="component" value="Unassembled WGS sequence"/>
</dbReference>
<evidence type="ECO:0000256" key="10">
    <source>
        <dbReference type="RuleBase" id="RU368065"/>
    </source>
</evidence>
<evidence type="ECO:0000256" key="2">
    <source>
        <dbReference type="ARBA" id="ARBA00009187"/>
    </source>
</evidence>
<dbReference type="OrthoDB" id="2192830at2759"/>
<dbReference type="GO" id="GO:0097036">
    <property type="term" value="P:regulation of plasma membrane sterol distribution"/>
    <property type="evidence" value="ECO:0007669"/>
    <property type="project" value="UniProtKB-UniRule"/>
</dbReference>
<keyword evidence="14" id="KW-1185">Reference proteome</keyword>
<feature type="transmembrane region" description="Helical" evidence="10">
    <location>
        <begin position="610"/>
        <end position="631"/>
    </location>
</feature>
<comment type="function">
    <text evidence="10">Mediator of sterol homeostasis involved in sterol uptake, trafficking and distribution into membranes.</text>
</comment>
<name>A0A9P4WW33_9PLEO</name>
<evidence type="ECO:0000259" key="12">
    <source>
        <dbReference type="Pfam" id="PF26118"/>
    </source>
</evidence>
<sequence>MAYRSSTGNLASYDDEPRGGQRWDRDRFERMRGGRGPPSRNDEHDHFRFQEHDRFPGGRRDIDIHEDYDRRGPPSRQPTRVAERDRFVEEDRFERRAPPRRNDLFEERTPSEVANQALAPYRRKSVIDDDINIDIRQQVSRPRKPARPQYIRRQSSLDTYDRRPMPRYGDVERIERDEYHEYRPPANVNIPLPIRQRRRSPDRRRFRESDEDLAYGDFGGGRGREREEFREIEVSRAKSKVRRSKSLAGSRRSSSSDSVSEIQLPRANWGKKGKTRLPKRLVKRQAIIELGYPFEEEDDFIIITRALEKEHIDECIKVSENYKEEKTTYVYEERVEETQAPPPPPPEFVAAPPPPPSVYAAPPPPASVYAAPPPPSQVYAAPPPPPASVYAVPPPARAPTVYEPSVRSVSPPRHEHERYVEIERSAAIHGPATAFLPEGRQIIRQPRETRTERDIREEIRSLEEERQLLKYERGEDYDVVYERRDRPKEVVRVDRDRKDDRALGKGVRLTQCPRCKKFADKYVEHDFVVLFIDLVLIKPQVYRHLLFNRLGREDDRFDRSILRLGILLLLFDVYLTWARIEKLPLPSTSPYASSAQPPTNAAILHSQPLVLQYLFFLLLVTLSTLAFHLPIRLLTSLNPSKIPHPLQGWWTSAVPYYPHPTPLSTALLVSSCTKLFPILLIIWDYDLPSSATAVSWAVIVNNVAALEILMDCGYVRAGVLVGVGAGLRWIVARSVVKEAGLGSGWEDEGVLGSVENWARSMVGVSA</sequence>
<dbReference type="GO" id="GO:0000139">
    <property type="term" value="C:Golgi membrane"/>
    <property type="evidence" value="ECO:0007669"/>
    <property type="project" value="UniProtKB-SubCell"/>
</dbReference>
<evidence type="ECO:0000313" key="13">
    <source>
        <dbReference type="EMBL" id="KAF3043708.1"/>
    </source>
</evidence>
<gene>
    <name evidence="13" type="ORF">E8E12_007961</name>
</gene>
<keyword evidence="5 10" id="KW-0256">Endoplasmic reticulum</keyword>
<feature type="region of interest" description="Disordered" evidence="11">
    <location>
        <begin position="240"/>
        <end position="261"/>
    </location>
</feature>
<accession>A0A9P4WW33</accession>
<keyword evidence="6 10" id="KW-1133">Transmembrane helix</keyword>
<dbReference type="EMBL" id="SWKV01000011">
    <property type="protein sequence ID" value="KAF3043708.1"/>
    <property type="molecule type" value="Genomic_DNA"/>
</dbReference>
<evidence type="ECO:0000256" key="1">
    <source>
        <dbReference type="ARBA" id="ARBA00004477"/>
    </source>
</evidence>
<feature type="compositionally biased region" description="Low complexity" evidence="11">
    <location>
        <begin position="246"/>
        <end position="260"/>
    </location>
</feature>
<dbReference type="GO" id="GO:0005789">
    <property type="term" value="C:endoplasmic reticulum membrane"/>
    <property type="evidence" value="ECO:0007669"/>
    <property type="project" value="UniProtKB-SubCell"/>
</dbReference>
<dbReference type="GO" id="GO:0032366">
    <property type="term" value="P:intracellular sterol transport"/>
    <property type="evidence" value="ECO:0007669"/>
    <property type="project" value="UniProtKB-UniRule"/>
</dbReference>
<dbReference type="GO" id="GO:0032541">
    <property type="term" value="C:cortical endoplasmic reticulum"/>
    <property type="evidence" value="ECO:0007669"/>
    <property type="project" value="TreeGrafter"/>
</dbReference>
<proteinExistence type="inferred from homology"/>
<dbReference type="PANTHER" id="PTHR14467">
    <property type="entry name" value="ARV1"/>
    <property type="match status" value="1"/>
</dbReference>
<comment type="caution">
    <text evidence="13">The sequence shown here is derived from an EMBL/GenBank/DDBJ whole genome shotgun (WGS) entry which is preliminary data.</text>
</comment>
<dbReference type="PANTHER" id="PTHR14467:SF0">
    <property type="entry name" value="PROTEIN ARV1"/>
    <property type="match status" value="1"/>
</dbReference>
<keyword evidence="3 10" id="KW-0813">Transport</keyword>
<evidence type="ECO:0000256" key="8">
    <source>
        <dbReference type="ARBA" id="ARBA00023098"/>
    </source>
</evidence>